<accession>A0A0C9WNN3</accession>
<reference evidence="1 2" key="1">
    <citation type="submission" date="2014-04" db="EMBL/GenBank/DDBJ databases">
        <authorList>
            <consortium name="DOE Joint Genome Institute"/>
            <person name="Kuo A."/>
            <person name="Kohler A."/>
            <person name="Nagy L.G."/>
            <person name="Floudas D."/>
            <person name="Copeland A."/>
            <person name="Barry K.W."/>
            <person name="Cichocki N."/>
            <person name="Veneault-Fourrey C."/>
            <person name="LaButti K."/>
            <person name="Lindquist E.A."/>
            <person name="Lipzen A."/>
            <person name="Lundell T."/>
            <person name="Morin E."/>
            <person name="Murat C."/>
            <person name="Sun H."/>
            <person name="Tunlid A."/>
            <person name="Henrissat B."/>
            <person name="Grigoriev I.V."/>
            <person name="Hibbett D.S."/>
            <person name="Martin F."/>
            <person name="Nordberg H.P."/>
            <person name="Cantor M.N."/>
            <person name="Hua S.X."/>
        </authorList>
    </citation>
    <scope>NUCLEOTIDE SEQUENCE [LARGE SCALE GENOMIC DNA]</scope>
    <source>
        <strain evidence="1 2">LaAM-08-1</strain>
    </source>
</reference>
<keyword evidence="2" id="KW-1185">Reference proteome</keyword>
<dbReference type="Proteomes" id="UP000054477">
    <property type="component" value="Unassembled WGS sequence"/>
</dbReference>
<protein>
    <submittedName>
        <fullName evidence="1">Uncharacterized protein</fullName>
    </submittedName>
</protein>
<gene>
    <name evidence="1" type="ORF">K443DRAFT_176661</name>
</gene>
<reference evidence="2" key="2">
    <citation type="submission" date="2015-01" db="EMBL/GenBank/DDBJ databases">
        <title>Evolutionary Origins and Diversification of the Mycorrhizal Mutualists.</title>
        <authorList>
            <consortium name="DOE Joint Genome Institute"/>
            <consortium name="Mycorrhizal Genomics Consortium"/>
            <person name="Kohler A."/>
            <person name="Kuo A."/>
            <person name="Nagy L.G."/>
            <person name="Floudas D."/>
            <person name="Copeland A."/>
            <person name="Barry K.W."/>
            <person name="Cichocki N."/>
            <person name="Veneault-Fourrey C."/>
            <person name="LaButti K."/>
            <person name="Lindquist E.A."/>
            <person name="Lipzen A."/>
            <person name="Lundell T."/>
            <person name="Morin E."/>
            <person name="Murat C."/>
            <person name="Riley R."/>
            <person name="Ohm R."/>
            <person name="Sun H."/>
            <person name="Tunlid A."/>
            <person name="Henrissat B."/>
            <person name="Grigoriev I.V."/>
            <person name="Hibbett D.S."/>
            <person name="Martin F."/>
        </authorList>
    </citation>
    <scope>NUCLEOTIDE SEQUENCE [LARGE SCALE GENOMIC DNA]</scope>
    <source>
        <strain evidence="2">LaAM-08-1</strain>
    </source>
</reference>
<organism evidence="1 2">
    <name type="scientific">Laccaria amethystina LaAM-08-1</name>
    <dbReference type="NCBI Taxonomy" id="1095629"/>
    <lineage>
        <taxon>Eukaryota</taxon>
        <taxon>Fungi</taxon>
        <taxon>Dikarya</taxon>
        <taxon>Basidiomycota</taxon>
        <taxon>Agaricomycotina</taxon>
        <taxon>Agaricomycetes</taxon>
        <taxon>Agaricomycetidae</taxon>
        <taxon>Agaricales</taxon>
        <taxon>Agaricineae</taxon>
        <taxon>Hydnangiaceae</taxon>
        <taxon>Laccaria</taxon>
    </lineage>
</organism>
<proteinExistence type="predicted"/>
<evidence type="ECO:0000313" key="2">
    <source>
        <dbReference type="Proteomes" id="UP000054477"/>
    </source>
</evidence>
<dbReference type="HOGENOM" id="CLU_2606389_0_0_1"/>
<evidence type="ECO:0000313" key="1">
    <source>
        <dbReference type="EMBL" id="KIJ99259.1"/>
    </source>
</evidence>
<sequence length="79" mass="8901">MVIGFAPKVLLVKKGLVNGFDLSKVVHTESSCLPRRHPFVHLLRPRPHPLRPLHLHLPLGLPQLAWLFSASLLHPLARL</sequence>
<dbReference type="EMBL" id="KN838650">
    <property type="protein sequence ID" value="KIJ99259.1"/>
    <property type="molecule type" value="Genomic_DNA"/>
</dbReference>
<dbReference type="AlphaFoldDB" id="A0A0C9WNN3"/>
<name>A0A0C9WNN3_9AGAR</name>